<sequence length="184" mass="21022">MKNMLQRPQLNEFDPYFTNYVNNVADQDILQFLRDQQHGIVNFFNALTEEQAKMSYAPGKWSFKEVLGHINDSERVMSYWMLSVARGDHLELSGYDQDSYVNNSVFNECAVAELAADFQAARQATISLLSTIAQSAWLRSGIVVNKQVTARALLYIIAGHTEHHMNAIKQCRQSGFLTTSKFRY</sequence>
<keyword evidence="3" id="KW-1185">Reference proteome</keyword>
<evidence type="ECO:0000259" key="1">
    <source>
        <dbReference type="Pfam" id="PF12867"/>
    </source>
</evidence>
<evidence type="ECO:0000313" key="2">
    <source>
        <dbReference type="EMBL" id="MFC5468192.1"/>
    </source>
</evidence>
<accession>A0ABW0LT93</accession>
<evidence type="ECO:0000313" key="3">
    <source>
        <dbReference type="Proteomes" id="UP001596105"/>
    </source>
</evidence>
<dbReference type="RefSeq" id="WP_378081490.1">
    <property type="nucleotide sequence ID" value="NZ_JBHSMH010000007.1"/>
</dbReference>
<feature type="domain" description="DinB-like" evidence="1">
    <location>
        <begin position="35"/>
        <end position="167"/>
    </location>
</feature>
<organism evidence="2 3">
    <name type="scientific">Cohnella suwonensis</name>
    <dbReference type="NCBI Taxonomy" id="696072"/>
    <lineage>
        <taxon>Bacteria</taxon>
        <taxon>Bacillati</taxon>
        <taxon>Bacillota</taxon>
        <taxon>Bacilli</taxon>
        <taxon>Bacillales</taxon>
        <taxon>Paenibacillaceae</taxon>
        <taxon>Cohnella</taxon>
    </lineage>
</organism>
<name>A0ABW0LT93_9BACL</name>
<reference evidence="3" key="1">
    <citation type="journal article" date="2019" name="Int. J. Syst. Evol. Microbiol.">
        <title>The Global Catalogue of Microorganisms (GCM) 10K type strain sequencing project: providing services to taxonomists for standard genome sequencing and annotation.</title>
        <authorList>
            <consortium name="The Broad Institute Genomics Platform"/>
            <consortium name="The Broad Institute Genome Sequencing Center for Infectious Disease"/>
            <person name="Wu L."/>
            <person name="Ma J."/>
        </authorList>
    </citation>
    <scope>NUCLEOTIDE SEQUENCE [LARGE SCALE GENOMIC DNA]</scope>
    <source>
        <strain evidence="3">CCUG 57113</strain>
    </source>
</reference>
<dbReference type="SUPFAM" id="SSF109854">
    <property type="entry name" value="DinB/YfiT-like putative metalloenzymes"/>
    <property type="match status" value="1"/>
</dbReference>
<dbReference type="Proteomes" id="UP001596105">
    <property type="component" value="Unassembled WGS sequence"/>
</dbReference>
<dbReference type="Pfam" id="PF12867">
    <property type="entry name" value="DinB_2"/>
    <property type="match status" value="1"/>
</dbReference>
<dbReference type="Gene3D" id="1.20.120.450">
    <property type="entry name" value="dinb family like domain"/>
    <property type="match status" value="1"/>
</dbReference>
<protein>
    <submittedName>
        <fullName evidence="2">DinB family protein</fullName>
    </submittedName>
</protein>
<proteinExistence type="predicted"/>
<gene>
    <name evidence="2" type="ORF">ACFPPD_05620</name>
</gene>
<dbReference type="EMBL" id="JBHSMH010000007">
    <property type="protein sequence ID" value="MFC5468192.1"/>
    <property type="molecule type" value="Genomic_DNA"/>
</dbReference>
<dbReference type="InterPro" id="IPR024775">
    <property type="entry name" value="DinB-like"/>
</dbReference>
<comment type="caution">
    <text evidence="2">The sequence shown here is derived from an EMBL/GenBank/DDBJ whole genome shotgun (WGS) entry which is preliminary data.</text>
</comment>
<dbReference type="InterPro" id="IPR034660">
    <property type="entry name" value="DinB/YfiT-like"/>
</dbReference>